<accession>A0A3E2NYN2</accession>
<proteinExistence type="predicted"/>
<dbReference type="OrthoDB" id="2479977at2"/>
<evidence type="ECO:0000313" key="2">
    <source>
        <dbReference type="EMBL" id="RFZ86124.1"/>
    </source>
</evidence>
<dbReference type="EMBL" id="QWDE01000001">
    <property type="protein sequence ID" value="RFZ86124.1"/>
    <property type="molecule type" value="Genomic_DNA"/>
</dbReference>
<feature type="signal peptide" evidence="1">
    <location>
        <begin position="1"/>
        <end position="33"/>
    </location>
</feature>
<dbReference type="Proteomes" id="UP000260823">
    <property type="component" value="Unassembled WGS sequence"/>
</dbReference>
<keyword evidence="3" id="KW-1185">Reference proteome</keyword>
<evidence type="ECO:0000256" key="1">
    <source>
        <dbReference type="SAM" id="SignalP"/>
    </source>
</evidence>
<organism evidence="2 3">
    <name type="scientific">Mucilaginibacter terrenus</name>
    <dbReference type="NCBI Taxonomy" id="2482727"/>
    <lineage>
        <taxon>Bacteria</taxon>
        <taxon>Pseudomonadati</taxon>
        <taxon>Bacteroidota</taxon>
        <taxon>Sphingobacteriia</taxon>
        <taxon>Sphingobacteriales</taxon>
        <taxon>Sphingobacteriaceae</taxon>
        <taxon>Mucilaginibacter</taxon>
    </lineage>
</organism>
<sequence length="914" mass="102739">MHNFTSQHSFICKRACVLLSVALLLSFSNQSHAQDPWKNLEKRPSTLNLEKGLLTFNTPKFRLKLAKASQTVAALEPISEKDFDYTPSGRLKQRSSNGMYHLGDINLRLKAEGETVWTRYSTAANRADVLSIQNKDPKIFAAADLSPTLPKNIPLNVKRFWENENGNIALKFVLTNTAKRNVEIGALGMPMIFNNILQGEELEQAHAKNVFYDPYIGNDAGYLQVTRLSGNGPVLLVTPLGKSPFEAYNPLLDDPTPKGIDFEGFHEWMVFSKAYAENEWKAAEQWNNPTSVILKPGQSREYGVQFTLSPSIKAIEQTLAANKRPVAVGIPGYVLPQNTEAKLFLNYVKKVKSMQVEPAGALIVTPTTAANAAYQAYLISSKQWGRARLTVTYADGLSQTINYKVIKPEAELVKDYGHFLTTKQWFDKKDDPFGRAPSAITYDYDKKQQVAQDSRVWIAGLSDEGGAGSWLGAMMKQLVQPDKTEIDKLQEFVNKTLFGNIQHANGPQKYGVKKSVFYYQPDSLPKGTYSDSLNWKTWAAWSHKDANDVGRSYNYPHVTAAHWVMYRLARNHTNLVTQQNWQWYLNNSYETAMSMVKQAPYYAQFGQMEGTVFYLLLMDLKAENWNDKAALLEKEMRARADHWHTLKYPFGSEMPWDSTGQEEVYLWSQYFGFDDKAQVTINAILGYMPTVPHWGYNGSARRYWDFLYGGKLSRIERQLHHYGSGLNAIPVLSDYRKHPDDLYLLRVGYGGQMGSVSNITQDGFGPAAFHSYPSTLKIDGLSGDYGPNFFGYAVNSATYIANDKNLGWLAFGGNLKREGGMIVTEITTASAQRVFIAPLKLWLTLDAGTFKTVSFNPATGKVLLTLNAADAYTPKAYLRIQQDAKGKRYKLNNATERGAYVIPLKETVTTVSLL</sequence>
<name>A0A3E2NYN2_9SPHI</name>
<reference evidence="2 3" key="1">
    <citation type="submission" date="2018-08" db="EMBL/GenBank/DDBJ databases">
        <title>Mucilaginibacter terrae sp. nov., isolated from manganese diggings.</title>
        <authorList>
            <person name="Huang Y."/>
            <person name="Zhou Z."/>
        </authorList>
    </citation>
    <scope>NUCLEOTIDE SEQUENCE [LARGE SCALE GENOMIC DNA]</scope>
    <source>
        <strain evidence="2 3">ZH6</strain>
    </source>
</reference>
<evidence type="ECO:0000313" key="3">
    <source>
        <dbReference type="Proteomes" id="UP000260823"/>
    </source>
</evidence>
<dbReference type="Pfam" id="PF18951">
    <property type="entry name" value="DUF5695"/>
    <property type="match status" value="1"/>
</dbReference>
<gene>
    <name evidence="2" type="ORF">DYU05_10095</name>
</gene>
<protein>
    <recommendedName>
        <fullName evidence="4">Glycoside hydrolase</fullName>
    </recommendedName>
</protein>
<keyword evidence="1" id="KW-0732">Signal</keyword>
<dbReference type="InterPro" id="IPR043750">
    <property type="entry name" value="DUF5695"/>
</dbReference>
<comment type="caution">
    <text evidence="2">The sequence shown here is derived from an EMBL/GenBank/DDBJ whole genome shotgun (WGS) entry which is preliminary data.</text>
</comment>
<evidence type="ECO:0008006" key="4">
    <source>
        <dbReference type="Google" id="ProtNLM"/>
    </source>
</evidence>
<feature type="chain" id="PRO_5017683031" description="Glycoside hydrolase" evidence="1">
    <location>
        <begin position="34"/>
        <end position="914"/>
    </location>
</feature>
<dbReference type="AlphaFoldDB" id="A0A3E2NYN2"/>